<dbReference type="RefSeq" id="WP_131805426.1">
    <property type="nucleotide sequence ID" value="NZ_BCSY01000111.1"/>
</dbReference>
<feature type="transmembrane region" description="Helical" evidence="1">
    <location>
        <begin position="12"/>
        <end position="29"/>
    </location>
</feature>
<accession>A0A117IC24</accession>
<keyword evidence="1" id="KW-0472">Membrane</keyword>
<dbReference type="STRING" id="228230.RMCC_5845"/>
<feature type="transmembrane region" description="Helical" evidence="1">
    <location>
        <begin position="78"/>
        <end position="98"/>
    </location>
</feature>
<keyword evidence="3" id="KW-1185">Reference proteome</keyword>
<protein>
    <submittedName>
        <fullName evidence="2">Uncharacterized protein</fullName>
    </submittedName>
</protein>
<dbReference type="Proteomes" id="UP000069443">
    <property type="component" value="Unassembled WGS sequence"/>
</dbReference>
<comment type="caution">
    <text evidence="2">The sequence shown here is derived from an EMBL/GenBank/DDBJ whole genome shotgun (WGS) entry which is preliminary data.</text>
</comment>
<feature type="transmembrane region" description="Helical" evidence="1">
    <location>
        <begin position="104"/>
        <end position="124"/>
    </location>
</feature>
<keyword evidence="1" id="KW-0812">Transmembrane</keyword>
<gene>
    <name evidence="2" type="ORF">RMCC_5845</name>
</gene>
<sequence>MRNRQRDARHPVVLGTMVFLSYSAVSQLAFGPTGSTVVRDMTFWSQRAFSTLVLCSALACIASAVIRREPLGAKTERAGMFGCAVALMFYSLNLPASAPSWNTTLAVGYGGTALGCAVRAGLVWRMMIRDRQ</sequence>
<proteinExistence type="predicted"/>
<reference evidence="3" key="1">
    <citation type="journal article" date="2016" name="Genome Announc.">
        <title>Draft Genome Sequences of Five Rapidly Growing Mycobacterium Species, M. thermoresistibile, M. fortuitum subsp. acetamidolyticum, M. canariasense, M. brisbanense, and M. novocastrense.</title>
        <authorList>
            <person name="Katahira K."/>
            <person name="Ogura Y."/>
            <person name="Gotoh Y."/>
            <person name="Hayashi T."/>
        </authorList>
    </citation>
    <scope>NUCLEOTIDE SEQUENCE [LARGE SCALE GENOMIC DNA]</scope>
    <source>
        <strain evidence="3">JCM15298</strain>
    </source>
</reference>
<reference evidence="3" key="2">
    <citation type="submission" date="2016-02" db="EMBL/GenBank/DDBJ databases">
        <title>Draft genome sequence of five rapidly growing Mycobacterium species.</title>
        <authorList>
            <person name="Katahira K."/>
            <person name="Gotou Y."/>
            <person name="Iida K."/>
            <person name="Ogura Y."/>
            <person name="Hayashi T."/>
        </authorList>
    </citation>
    <scope>NUCLEOTIDE SEQUENCE [LARGE SCALE GENOMIC DNA]</scope>
    <source>
        <strain evidence="3">JCM15298</strain>
    </source>
</reference>
<feature type="transmembrane region" description="Helical" evidence="1">
    <location>
        <begin position="49"/>
        <end position="66"/>
    </location>
</feature>
<evidence type="ECO:0000313" key="2">
    <source>
        <dbReference type="EMBL" id="GAS98880.1"/>
    </source>
</evidence>
<evidence type="ECO:0000313" key="3">
    <source>
        <dbReference type="Proteomes" id="UP000069443"/>
    </source>
</evidence>
<dbReference type="EMBL" id="BCSY01000111">
    <property type="protein sequence ID" value="GAS98880.1"/>
    <property type="molecule type" value="Genomic_DNA"/>
</dbReference>
<keyword evidence="1" id="KW-1133">Transmembrane helix</keyword>
<organism evidence="2 3">
    <name type="scientific">Mycolicibacterium canariasense</name>
    <name type="common">Mycobacterium canariasense</name>
    <dbReference type="NCBI Taxonomy" id="228230"/>
    <lineage>
        <taxon>Bacteria</taxon>
        <taxon>Bacillati</taxon>
        <taxon>Actinomycetota</taxon>
        <taxon>Actinomycetes</taxon>
        <taxon>Mycobacteriales</taxon>
        <taxon>Mycobacteriaceae</taxon>
        <taxon>Mycolicibacterium</taxon>
    </lineage>
</organism>
<name>A0A117IC24_MYCCR</name>
<dbReference type="AlphaFoldDB" id="A0A117IC24"/>
<evidence type="ECO:0000256" key="1">
    <source>
        <dbReference type="SAM" id="Phobius"/>
    </source>
</evidence>